<organism evidence="1 2">
    <name type="scientific">Smallanthus sonchifolius</name>
    <dbReference type="NCBI Taxonomy" id="185202"/>
    <lineage>
        <taxon>Eukaryota</taxon>
        <taxon>Viridiplantae</taxon>
        <taxon>Streptophyta</taxon>
        <taxon>Embryophyta</taxon>
        <taxon>Tracheophyta</taxon>
        <taxon>Spermatophyta</taxon>
        <taxon>Magnoliopsida</taxon>
        <taxon>eudicotyledons</taxon>
        <taxon>Gunneridae</taxon>
        <taxon>Pentapetalae</taxon>
        <taxon>asterids</taxon>
        <taxon>campanulids</taxon>
        <taxon>Asterales</taxon>
        <taxon>Asteraceae</taxon>
        <taxon>Asteroideae</taxon>
        <taxon>Heliantheae alliance</taxon>
        <taxon>Millerieae</taxon>
        <taxon>Smallanthus</taxon>
    </lineage>
</organism>
<reference evidence="2" key="1">
    <citation type="journal article" date="2022" name="Mol. Ecol. Resour.">
        <title>The genomes of chicory, endive, great burdock and yacon provide insights into Asteraceae palaeo-polyploidization history and plant inulin production.</title>
        <authorList>
            <person name="Fan W."/>
            <person name="Wang S."/>
            <person name="Wang H."/>
            <person name="Wang A."/>
            <person name="Jiang F."/>
            <person name="Liu H."/>
            <person name="Zhao H."/>
            <person name="Xu D."/>
            <person name="Zhang Y."/>
        </authorList>
    </citation>
    <scope>NUCLEOTIDE SEQUENCE [LARGE SCALE GENOMIC DNA]</scope>
    <source>
        <strain evidence="2">cv. Yunnan</strain>
    </source>
</reference>
<evidence type="ECO:0000313" key="1">
    <source>
        <dbReference type="EMBL" id="KAI3730681.1"/>
    </source>
</evidence>
<reference evidence="1 2" key="2">
    <citation type="journal article" date="2022" name="Mol. Ecol. Resour.">
        <title>The genomes of chicory, endive, great burdock and yacon provide insights into Asteraceae paleo-polyploidization history and plant inulin production.</title>
        <authorList>
            <person name="Fan W."/>
            <person name="Wang S."/>
            <person name="Wang H."/>
            <person name="Wang A."/>
            <person name="Jiang F."/>
            <person name="Liu H."/>
            <person name="Zhao H."/>
            <person name="Xu D."/>
            <person name="Zhang Y."/>
        </authorList>
    </citation>
    <scope>NUCLEOTIDE SEQUENCE [LARGE SCALE GENOMIC DNA]</scope>
    <source>
        <strain evidence="2">cv. Yunnan</strain>
        <tissue evidence="1">Leaves</tissue>
    </source>
</reference>
<protein>
    <submittedName>
        <fullName evidence="1">Uncharacterized protein</fullName>
    </submittedName>
</protein>
<gene>
    <name evidence="1" type="ORF">L1987_61854</name>
</gene>
<proteinExistence type="predicted"/>
<dbReference type="Proteomes" id="UP001056120">
    <property type="component" value="Linkage Group LG21"/>
</dbReference>
<sequence>MTGEGATPPVNNQIVTIRENSTIPLQCPVLTAMNYTLWAVKLKSIFNVHGLWEVIEVQEGVEVDSKKNNMAIAYLYQAMPEDLVLQVAKYTKAKEIWDSLKSRFVRIGRVKKARLQTLRNEFEGLRMKEEESIDDFFGRIGAISSKASDLGAPYEDTTLVRKFLDSLPEKFIQIVASVEQFVDLDTMLLQEAIGRLKAFEERTCLKAKVSQTKSDQLLLTYAEWQARTKDSESNNRYKSKSDQGEKGWVKNKGQFVNKGKSDKFKKQGKEKSKIKYFKCDLYGHYASECPTKAKDVEANLTQTE</sequence>
<dbReference type="EMBL" id="CM042038">
    <property type="protein sequence ID" value="KAI3730681.1"/>
    <property type="molecule type" value="Genomic_DNA"/>
</dbReference>
<comment type="caution">
    <text evidence="1">The sequence shown here is derived from an EMBL/GenBank/DDBJ whole genome shotgun (WGS) entry which is preliminary data.</text>
</comment>
<keyword evidence="2" id="KW-1185">Reference proteome</keyword>
<name>A0ACB9C8Q7_9ASTR</name>
<evidence type="ECO:0000313" key="2">
    <source>
        <dbReference type="Proteomes" id="UP001056120"/>
    </source>
</evidence>
<accession>A0ACB9C8Q7</accession>